<feature type="binding site" evidence="8">
    <location>
        <position position="68"/>
    </location>
    <ligand>
        <name>GTP</name>
        <dbReference type="ChEBI" id="CHEBI:37565"/>
    </ligand>
</feature>
<protein>
    <recommendedName>
        <fullName evidence="8">Probable molybdenum cofactor guanylyltransferase</fullName>
        <shortName evidence="8">MoCo guanylyltransferase</shortName>
        <ecNumber evidence="8">2.7.7.77</ecNumber>
    </recommendedName>
    <alternativeName>
        <fullName evidence="8">GTP:molybdopterin guanylyltransferase</fullName>
    </alternativeName>
    <alternativeName>
        <fullName evidence="8">Mo-MPT guanylyltransferase</fullName>
    </alternativeName>
    <alternativeName>
        <fullName evidence="8">Molybdopterin guanylyltransferase</fullName>
    </alternativeName>
    <alternativeName>
        <fullName evidence="8">Molybdopterin-guanine dinucleotide synthase</fullName>
        <shortName evidence="8">MGD synthase</shortName>
    </alternativeName>
</protein>
<feature type="binding site" evidence="8">
    <location>
        <position position="24"/>
    </location>
    <ligand>
        <name>GTP</name>
        <dbReference type="ChEBI" id="CHEBI:37565"/>
    </ligand>
</feature>
<evidence type="ECO:0000313" key="10">
    <source>
        <dbReference type="EMBL" id="MCG9972917.1"/>
    </source>
</evidence>
<evidence type="ECO:0000256" key="8">
    <source>
        <dbReference type="HAMAP-Rule" id="MF_00316"/>
    </source>
</evidence>
<keyword evidence="4 8" id="KW-0547">Nucleotide-binding</keyword>
<evidence type="ECO:0000256" key="7">
    <source>
        <dbReference type="ARBA" id="ARBA00023150"/>
    </source>
</evidence>
<dbReference type="Gene3D" id="3.90.550.10">
    <property type="entry name" value="Spore Coat Polysaccharide Biosynthesis Protein SpsA, Chain A"/>
    <property type="match status" value="1"/>
</dbReference>
<evidence type="ECO:0000256" key="1">
    <source>
        <dbReference type="ARBA" id="ARBA00022490"/>
    </source>
</evidence>
<dbReference type="EC" id="2.7.7.77" evidence="8"/>
<evidence type="ECO:0000256" key="4">
    <source>
        <dbReference type="ARBA" id="ARBA00022741"/>
    </source>
</evidence>
<evidence type="ECO:0000259" key="9">
    <source>
        <dbReference type="Pfam" id="PF12804"/>
    </source>
</evidence>
<comment type="caution">
    <text evidence="8">Lacks conserved residue(s) required for the propagation of feature annotation.</text>
</comment>
<feature type="binding site" evidence="8">
    <location>
        <begin position="12"/>
        <end position="14"/>
    </location>
    <ligand>
        <name>GTP</name>
        <dbReference type="ChEBI" id="CHEBI:37565"/>
    </ligand>
</feature>
<keyword evidence="3 8" id="KW-0479">Metal-binding</keyword>
<dbReference type="GO" id="GO:0005525">
    <property type="term" value="F:GTP binding"/>
    <property type="evidence" value="ECO:0007669"/>
    <property type="project" value="UniProtKB-UniRule"/>
</dbReference>
<dbReference type="InterPro" id="IPR029044">
    <property type="entry name" value="Nucleotide-diphossugar_trans"/>
</dbReference>
<dbReference type="SUPFAM" id="SSF53448">
    <property type="entry name" value="Nucleotide-diphospho-sugar transferases"/>
    <property type="match status" value="1"/>
</dbReference>
<keyword evidence="7 8" id="KW-0501">Molybdenum cofactor biosynthesis</keyword>
<gene>
    <name evidence="8" type="primary">mobA</name>
    <name evidence="10" type="ORF">LU635_14800</name>
</gene>
<dbReference type="AlphaFoldDB" id="A0A9X2A8X7"/>
<dbReference type="Pfam" id="PF12804">
    <property type="entry name" value="NTP_transf_3"/>
    <property type="match status" value="1"/>
</dbReference>
<organism evidence="10 11">
    <name type="scientific">Christiangramia crocea</name>
    <dbReference type="NCBI Taxonomy" id="2904124"/>
    <lineage>
        <taxon>Bacteria</taxon>
        <taxon>Pseudomonadati</taxon>
        <taxon>Bacteroidota</taxon>
        <taxon>Flavobacteriia</taxon>
        <taxon>Flavobacteriales</taxon>
        <taxon>Flavobacteriaceae</taxon>
        <taxon>Christiangramia</taxon>
    </lineage>
</organism>
<feature type="domain" description="MobA-like NTP transferase" evidence="9">
    <location>
        <begin position="9"/>
        <end position="153"/>
    </location>
</feature>
<comment type="function">
    <text evidence="8">Transfers a GMP moiety from GTP to Mo-molybdopterin (Mo-MPT) cofactor (Moco or molybdenum cofactor) to form Mo-molybdopterin guanine dinucleotide (Mo-MGD) cofactor.</text>
</comment>
<keyword evidence="1 8" id="KW-0963">Cytoplasm</keyword>
<dbReference type="GO" id="GO:0005737">
    <property type="term" value="C:cytoplasm"/>
    <property type="evidence" value="ECO:0007669"/>
    <property type="project" value="UniProtKB-SubCell"/>
</dbReference>
<evidence type="ECO:0000256" key="3">
    <source>
        <dbReference type="ARBA" id="ARBA00022723"/>
    </source>
</evidence>
<name>A0A9X2A8X7_9FLAO</name>
<sequence length="193" mass="21875">MKTNTSISAYILCGGKSSRMGTDKGFVKFRDHSFIGWCLEAARQITNDIHLVTANKEYAQFGYPLLEDIHKNKGPVGGIHAALEHSVTDWNLILSCDVPGITGTLLTYLVERTPKETSVVFLSSDSNDYPLVAMYHKNCREYFFEAIQQNDLRLMNTIKKLNYERTEIPLSESHNLNNINTKEELQDLINSTL</sequence>
<comment type="cofactor">
    <cofactor evidence="8">
        <name>Mg(2+)</name>
        <dbReference type="ChEBI" id="CHEBI:18420"/>
    </cofactor>
</comment>
<evidence type="ECO:0000256" key="5">
    <source>
        <dbReference type="ARBA" id="ARBA00022842"/>
    </source>
</evidence>
<dbReference type="CDD" id="cd02503">
    <property type="entry name" value="MobA"/>
    <property type="match status" value="1"/>
</dbReference>
<accession>A0A9X2A8X7</accession>
<keyword evidence="11" id="KW-1185">Reference proteome</keyword>
<evidence type="ECO:0000256" key="2">
    <source>
        <dbReference type="ARBA" id="ARBA00022679"/>
    </source>
</evidence>
<dbReference type="EMBL" id="JAJSON010000026">
    <property type="protein sequence ID" value="MCG9972917.1"/>
    <property type="molecule type" value="Genomic_DNA"/>
</dbReference>
<evidence type="ECO:0000313" key="11">
    <source>
        <dbReference type="Proteomes" id="UP001139344"/>
    </source>
</evidence>
<keyword evidence="6 8" id="KW-0342">GTP-binding</keyword>
<dbReference type="GO" id="GO:0006777">
    <property type="term" value="P:Mo-molybdopterin cofactor biosynthetic process"/>
    <property type="evidence" value="ECO:0007669"/>
    <property type="project" value="UniProtKB-KW"/>
</dbReference>
<comment type="similarity">
    <text evidence="8">Belongs to the MobA family.</text>
</comment>
<comment type="domain">
    <text evidence="8">The N-terminal domain determines nucleotide recognition and specific binding, while the C-terminal domain determines the specific binding to the target protein.</text>
</comment>
<keyword evidence="2 8" id="KW-0808">Transferase</keyword>
<feature type="binding site" evidence="8">
    <location>
        <position position="97"/>
    </location>
    <ligand>
        <name>GTP</name>
        <dbReference type="ChEBI" id="CHEBI:37565"/>
    </ligand>
</feature>
<dbReference type="GO" id="GO:0061603">
    <property type="term" value="F:molybdenum cofactor guanylyltransferase activity"/>
    <property type="evidence" value="ECO:0007669"/>
    <property type="project" value="UniProtKB-EC"/>
</dbReference>
<dbReference type="PANTHER" id="PTHR19136">
    <property type="entry name" value="MOLYBDENUM COFACTOR GUANYLYLTRANSFERASE"/>
    <property type="match status" value="1"/>
</dbReference>
<dbReference type="RefSeq" id="WP_240100282.1">
    <property type="nucleotide sequence ID" value="NZ_JAJSON010000026.1"/>
</dbReference>
<dbReference type="InterPro" id="IPR013482">
    <property type="entry name" value="Molybde_CF_guanTrfase"/>
</dbReference>
<dbReference type="GO" id="GO:0046872">
    <property type="term" value="F:metal ion binding"/>
    <property type="evidence" value="ECO:0007669"/>
    <property type="project" value="UniProtKB-KW"/>
</dbReference>
<reference evidence="10" key="1">
    <citation type="submission" date="2021-12" db="EMBL/GenBank/DDBJ databases">
        <title>Description of Gramella crocea sp. nov., a new bacterium isolated from activated sludge.</title>
        <authorList>
            <person name="Zhang X."/>
        </authorList>
    </citation>
    <scope>NUCLEOTIDE SEQUENCE</scope>
    <source>
        <strain evidence="10">YB25</strain>
    </source>
</reference>
<dbReference type="Proteomes" id="UP001139344">
    <property type="component" value="Unassembled WGS sequence"/>
</dbReference>
<dbReference type="InterPro" id="IPR025877">
    <property type="entry name" value="MobA-like_NTP_Trfase"/>
</dbReference>
<dbReference type="PANTHER" id="PTHR19136:SF81">
    <property type="entry name" value="MOLYBDENUM COFACTOR GUANYLYLTRANSFERASE"/>
    <property type="match status" value="1"/>
</dbReference>
<feature type="binding site" evidence="8">
    <location>
        <position position="97"/>
    </location>
    <ligand>
        <name>Mg(2+)</name>
        <dbReference type="ChEBI" id="CHEBI:18420"/>
    </ligand>
</feature>
<keyword evidence="5 8" id="KW-0460">Magnesium</keyword>
<comment type="subcellular location">
    <subcellularLocation>
        <location evidence="8">Cytoplasm</location>
    </subcellularLocation>
</comment>
<dbReference type="HAMAP" id="MF_00316">
    <property type="entry name" value="MobA"/>
    <property type="match status" value="1"/>
</dbReference>
<comment type="caution">
    <text evidence="10">The sequence shown here is derived from an EMBL/GenBank/DDBJ whole genome shotgun (WGS) entry which is preliminary data.</text>
</comment>
<keyword evidence="10" id="KW-0548">Nucleotidyltransferase</keyword>
<comment type="catalytic activity">
    <reaction evidence="8">
        <text>Mo-molybdopterin + GTP + H(+) = Mo-molybdopterin guanine dinucleotide + diphosphate</text>
        <dbReference type="Rhea" id="RHEA:34243"/>
        <dbReference type="ChEBI" id="CHEBI:15378"/>
        <dbReference type="ChEBI" id="CHEBI:33019"/>
        <dbReference type="ChEBI" id="CHEBI:37565"/>
        <dbReference type="ChEBI" id="CHEBI:71302"/>
        <dbReference type="ChEBI" id="CHEBI:71310"/>
        <dbReference type="EC" id="2.7.7.77"/>
    </reaction>
</comment>
<proteinExistence type="inferred from homology"/>
<evidence type="ECO:0000256" key="6">
    <source>
        <dbReference type="ARBA" id="ARBA00023134"/>
    </source>
</evidence>